<accession>A0AB37UT07</accession>
<evidence type="ECO:0000313" key="3">
    <source>
        <dbReference type="Proteomes" id="UP000282574"/>
    </source>
</evidence>
<name>A0AB37UT07_9CYAN</name>
<protein>
    <submittedName>
        <fullName evidence="2">Uncharacterized protein</fullName>
    </submittedName>
</protein>
<dbReference type="EMBL" id="RSCK01000001">
    <property type="protein sequence ID" value="RUT14527.1"/>
    <property type="molecule type" value="Genomic_DNA"/>
</dbReference>
<proteinExistence type="predicted"/>
<keyword evidence="3" id="KW-1185">Reference proteome</keyword>
<dbReference type="AlphaFoldDB" id="A0AB37UT07"/>
<gene>
    <name evidence="2" type="ORF">DSM107010_00730</name>
</gene>
<dbReference type="Proteomes" id="UP000282574">
    <property type="component" value="Unassembled WGS sequence"/>
</dbReference>
<reference evidence="2 3" key="1">
    <citation type="journal article" date="2019" name="Genome Biol. Evol.">
        <title>Day and night: Metabolic profiles and evolutionary relationships of six axenic non-marine cyanobacteria.</title>
        <authorList>
            <person name="Will S.E."/>
            <person name="Henke P."/>
            <person name="Boedeker C."/>
            <person name="Huang S."/>
            <person name="Brinkmann H."/>
            <person name="Rohde M."/>
            <person name="Jarek M."/>
            <person name="Friedl T."/>
            <person name="Seufert S."/>
            <person name="Schumacher M."/>
            <person name="Overmann J."/>
            <person name="Neumann-Schaal M."/>
            <person name="Petersen J."/>
        </authorList>
    </citation>
    <scope>NUCLEOTIDE SEQUENCE [LARGE SCALE GENOMIC DNA]</scope>
    <source>
        <strain evidence="2 3">SAG 39.79</strain>
    </source>
</reference>
<evidence type="ECO:0000256" key="1">
    <source>
        <dbReference type="SAM" id="MobiDB-lite"/>
    </source>
</evidence>
<organism evidence="2 3">
    <name type="scientific">Chroococcidiopsis cubana SAG 39.79</name>
    <dbReference type="NCBI Taxonomy" id="388085"/>
    <lineage>
        <taxon>Bacteria</taxon>
        <taxon>Bacillati</taxon>
        <taxon>Cyanobacteriota</taxon>
        <taxon>Cyanophyceae</taxon>
        <taxon>Chroococcidiopsidales</taxon>
        <taxon>Chroococcidiopsidaceae</taxon>
        <taxon>Chroococcidiopsis</taxon>
    </lineage>
</organism>
<sequence length="147" mass="16255">MRKRDSDDGIVMSYLQNRRRGQTELACEALRAYYLPLALLDAGLSGKELREVAIDAIAQLEAQIGKIERMCDLERMARRSVQPPTERPTAKGDTDVAALPQQVSSAKIASRDTGGTATGEEPDEDEEGQAELPHDEVWDAMSQLRLE</sequence>
<dbReference type="RefSeq" id="WP_241994065.1">
    <property type="nucleotide sequence ID" value="NZ_JAVKZF010000005.1"/>
</dbReference>
<comment type="caution">
    <text evidence="2">The sequence shown here is derived from an EMBL/GenBank/DDBJ whole genome shotgun (WGS) entry which is preliminary data.</text>
</comment>
<evidence type="ECO:0000313" key="2">
    <source>
        <dbReference type="EMBL" id="RUT14527.1"/>
    </source>
</evidence>
<feature type="region of interest" description="Disordered" evidence="1">
    <location>
        <begin position="75"/>
        <end position="147"/>
    </location>
</feature>
<feature type="compositionally biased region" description="Acidic residues" evidence="1">
    <location>
        <begin position="120"/>
        <end position="129"/>
    </location>
</feature>